<comment type="caution">
    <text evidence="2">The sequence shown here is derived from an EMBL/GenBank/DDBJ whole genome shotgun (WGS) entry which is preliminary data.</text>
</comment>
<dbReference type="Gene3D" id="1.10.340.70">
    <property type="match status" value="1"/>
</dbReference>
<dbReference type="OrthoDB" id="1938712at2759"/>
<evidence type="ECO:0000313" key="3">
    <source>
        <dbReference type="Proteomes" id="UP000325315"/>
    </source>
</evidence>
<organism evidence="2 3">
    <name type="scientific">Gossypium australe</name>
    <dbReference type="NCBI Taxonomy" id="47621"/>
    <lineage>
        <taxon>Eukaryota</taxon>
        <taxon>Viridiplantae</taxon>
        <taxon>Streptophyta</taxon>
        <taxon>Embryophyta</taxon>
        <taxon>Tracheophyta</taxon>
        <taxon>Spermatophyta</taxon>
        <taxon>Magnoliopsida</taxon>
        <taxon>eudicotyledons</taxon>
        <taxon>Gunneridae</taxon>
        <taxon>Pentapetalae</taxon>
        <taxon>rosids</taxon>
        <taxon>malvids</taxon>
        <taxon>Malvales</taxon>
        <taxon>Malvaceae</taxon>
        <taxon>Malvoideae</taxon>
        <taxon>Gossypium</taxon>
    </lineage>
</organism>
<sequence>MNTQLTLSDNGSILTELKAKLQIFEAQKCDNNLQFESNSDSNYQIGSDDYLIICIPKNFEFIQKILHEAHSGCLSIHSGSTKMYNDLKQLYWWSGMN</sequence>
<dbReference type="AlphaFoldDB" id="A0A5B6WMN2"/>
<name>A0A5B6WMN2_9ROSI</name>
<accession>A0A5B6WMN2</accession>
<evidence type="ECO:0000313" key="2">
    <source>
        <dbReference type="EMBL" id="KAA3483109.1"/>
    </source>
</evidence>
<dbReference type="InterPro" id="IPR041588">
    <property type="entry name" value="Integrase_H2C2"/>
</dbReference>
<reference evidence="3" key="1">
    <citation type="journal article" date="2019" name="Plant Biotechnol. J.">
        <title>Genome sequencing of the Australian wild diploid species Gossypium australe highlights disease resistance and delayed gland morphogenesis.</title>
        <authorList>
            <person name="Cai Y."/>
            <person name="Cai X."/>
            <person name="Wang Q."/>
            <person name="Wang P."/>
            <person name="Zhang Y."/>
            <person name="Cai C."/>
            <person name="Xu Y."/>
            <person name="Wang K."/>
            <person name="Zhou Z."/>
            <person name="Wang C."/>
            <person name="Geng S."/>
            <person name="Li B."/>
            <person name="Dong Q."/>
            <person name="Hou Y."/>
            <person name="Wang H."/>
            <person name="Ai P."/>
            <person name="Liu Z."/>
            <person name="Yi F."/>
            <person name="Sun M."/>
            <person name="An G."/>
            <person name="Cheng J."/>
            <person name="Zhang Y."/>
            <person name="Shi Q."/>
            <person name="Xie Y."/>
            <person name="Shi X."/>
            <person name="Chang Y."/>
            <person name="Huang F."/>
            <person name="Chen Y."/>
            <person name="Hong S."/>
            <person name="Mi L."/>
            <person name="Sun Q."/>
            <person name="Zhang L."/>
            <person name="Zhou B."/>
            <person name="Peng R."/>
            <person name="Zhang X."/>
            <person name="Liu F."/>
        </authorList>
    </citation>
    <scope>NUCLEOTIDE SEQUENCE [LARGE SCALE GENOMIC DNA]</scope>
    <source>
        <strain evidence="3">cv. PA1801</strain>
    </source>
</reference>
<gene>
    <name evidence="2" type="ORF">EPI10_005305</name>
</gene>
<feature type="domain" description="Integrase zinc-binding" evidence="1">
    <location>
        <begin position="61"/>
        <end position="97"/>
    </location>
</feature>
<protein>
    <submittedName>
        <fullName evidence="2">Integrase</fullName>
    </submittedName>
</protein>
<proteinExistence type="predicted"/>
<dbReference type="Pfam" id="PF17921">
    <property type="entry name" value="Integrase_H2C2"/>
    <property type="match status" value="1"/>
</dbReference>
<evidence type="ECO:0000259" key="1">
    <source>
        <dbReference type="Pfam" id="PF17921"/>
    </source>
</evidence>
<dbReference type="EMBL" id="SMMG02000002">
    <property type="protein sequence ID" value="KAA3483109.1"/>
    <property type="molecule type" value="Genomic_DNA"/>
</dbReference>
<dbReference type="Proteomes" id="UP000325315">
    <property type="component" value="Unassembled WGS sequence"/>
</dbReference>
<keyword evidence="3" id="KW-1185">Reference proteome</keyword>